<dbReference type="PANTHER" id="PTHR43240">
    <property type="entry name" value="1,4-DIHYDROXY-2-NAPHTHOYL-COA THIOESTERASE 1"/>
    <property type="match status" value="1"/>
</dbReference>
<name>A0A258D0L1_CAUVI</name>
<evidence type="ECO:0000313" key="5">
    <source>
        <dbReference type="Proteomes" id="UP000215616"/>
    </source>
</evidence>
<dbReference type="InterPro" id="IPR003736">
    <property type="entry name" value="PAAI_dom"/>
</dbReference>
<reference evidence="4 5" key="1">
    <citation type="submission" date="2017-03" db="EMBL/GenBank/DDBJ databases">
        <title>Lifting the veil on microbial sulfur biogeochemistry in mining wastewaters.</title>
        <authorList>
            <person name="Kantor R.S."/>
            <person name="Colenbrander Nelson T."/>
            <person name="Marshall S."/>
            <person name="Bennett D."/>
            <person name="Apte S."/>
            <person name="Camacho D."/>
            <person name="Thomas B.C."/>
            <person name="Warren L.A."/>
            <person name="Banfield J.F."/>
        </authorList>
    </citation>
    <scope>NUCLEOTIDE SEQUENCE [LARGE SCALE GENOMIC DNA]</scope>
    <source>
        <strain evidence="4">32-67-7</strain>
    </source>
</reference>
<dbReference type="AlphaFoldDB" id="A0A258D0L1"/>
<dbReference type="Gene3D" id="3.10.129.10">
    <property type="entry name" value="Hotdog Thioesterase"/>
    <property type="match status" value="1"/>
</dbReference>
<evidence type="ECO:0000259" key="3">
    <source>
        <dbReference type="Pfam" id="PF03061"/>
    </source>
</evidence>
<dbReference type="InterPro" id="IPR029069">
    <property type="entry name" value="HotDog_dom_sf"/>
</dbReference>
<comment type="caution">
    <text evidence="4">The sequence shown here is derived from an EMBL/GenBank/DDBJ whole genome shotgun (WGS) entry which is preliminary data.</text>
</comment>
<organism evidence="4 5">
    <name type="scientific">Caulobacter vibrioides</name>
    <name type="common">Caulobacter crescentus</name>
    <dbReference type="NCBI Taxonomy" id="155892"/>
    <lineage>
        <taxon>Bacteria</taxon>
        <taxon>Pseudomonadati</taxon>
        <taxon>Pseudomonadota</taxon>
        <taxon>Alphaproteobacteria</taxon>
        <taxon>Caulobacterales</taxon>
        <taxon>Caulobacteraceae</taxon>
        <taxon>Caulobacter</taxon>
    </lineage>
</organism>
<protein>
    <submittedName>
        <fullName evidence="4">Phenylacetic acid degradation protein</fullName>
    </submittedName>
</protein>
<gene>
    <name evidence="4" type="ORF">B7Z12_14170</name>
</gene>
<comment type="similarity">
    <text evidence="1">Belongs to the thioesterase PaaI family.</text>
</comment>
<proteinExistence type="inferred from homology"/>
<dbReference type="SUPFAM" id="SSF54637">
    <property type="entry name" value="Thioesterase/thiol ester dehydrase-isomerase"/>
    <property type="match status" value="1"/>
</dbReference>
<dbReference type="CDD" id="cd03443">
    <property type="entry name" value="PaaI_thioesterase"/>
    <property type="match status" value="1"/>
</dbReference>
<dbReference type="PANTHER" id="PTHR43240:SF5">
    <property type="entry name" value="1,4-DIHYDROXY-2-NAPHTHOYL-COA THIOESTERASE 1"/>
    <property type="match status" value="1"/>
</dbReference>
<dbReference type="GO" id="GO:0061522">
    <property type="term" value="F:1,4-dihydroxy-2-naphthoyl-CoA thioesterase activity"/>
    <property type="evidence" value="ECO:0007669"/>
    <property type="project" value="TreeGrafter"/>
</dbReference>
<dbReference type="NCBIfam" id="TIGR00369">
    <property type="entry name" value="unchar_dom_1"/>
    <property type="match status" value="1"/>
</dbReference>
<evidence type="ECO:0000256" key="2">
    <source>
        <dbReference type="ARBA" id="ARBA00022801"/>
    </source>
</evidence>
<dbReference type="Proteomes" id="UP000215616">
    <property type="component" value="Unassembled WGS sequence"/>
</dbReference>
<dbReference type="Pfam" id="PF03061">
    <property type="entry name" value="4HBT"/>
    <property type="match status" value="1"/>
</dbReference>
<feature type="domain" description="Thioesterase" evidence="3">
    <location>
        <begin position="57"/>
        <end position="132"/>
    </location>
</feature>
<accession>A0A258D0L1</accession>
<keyword evidence="2" id="KW-0378">Hydrolase</keyword>
<dbReference type="InterPro" id="IPR006683">
    <property type="entry name" value="Thioestr_dom"/>
</dbReference>
<sequence>MIPRRMPEFHAEMVEAFMASSNRMTGLPEFLGLRIVAMEPGGLTAEMAVDPKLLTGFGNMHGGVLSAACDHVLGCVCYPHMEKGQWAATTEFKINLLAPVSRGTVTAHAEIISMSKQTAVVRIEMENEGRLCCSAQGTVLIQNPRPA</sequence>
<evidence type="ECO:0000313" key="4">
    <source>
        <dbReference type="EMBL" id="OYX01455.1"/>
    </source>
</evidence>
<evidence type="ECO:0000256" key="1">
    <source>
        <dbReference type="ARBA" id="ARBA00008324"/>
    </source>
</evidence>
<dbReference type="EMBL" id="NCDQ01000243">
    <property type="protein sequence ID" value="OYX01455.1"/>
    <property type="molecule type" value="Genomic_DNA"/>
</dbReference>
<dbReference type="GO" id="GO:0005829">
    <property type="term" value="C:cytosol"/>
    <property type="evidence" value="ECO:0007669"/>
    <property type="project" value="TreeGrafter"/>
</dbReference>